<comment type="similarity">
    <text evidence="2">Belongs to the WD repeat HIR1 family.</text>
</comment>
<feature type="compositionally biased region" description="Low complexity" evidence="9">
    <location>
        <begin position="545"/>
        <end position="555"/>
    </location>
</feature>
<dbReference type="InterPro" id="IPR055410">
    <property type="entry name" value="Beta-prop_CAF1B_HIR1"/>
</dbReference>
<feature type="compositionally biased region" description="Low complexity" evidence="9">
    <location>
        <begin position="1"/>
        <end position="15"/>
    </location>
</feature>
<keyword evidence="7" id="KW-0234">DNA repair</keyword>
<dbReference type="EMBL" id="BRYB01006251">
    <property type="protein sequence ID" value="GMI53306.1"/>
    <property type="molecule type" value="Genomic_DNA"/>
</dbReference>
<name>A0ABQ6NC93_9STRA</name>
<feature type="region of interest" description="Disordered" evidence="9">
    <location>
        <begin position="575"/>
        <end position="615"/>
    </location>
</feature>
<feature type="compositionally biased region" description="Low complexity" evidence="9">
    <location>
        <begin position="199"/>
        <end position="224"/>
    </location>
</feature>
<evidence type="ECO:0000256" key="7">
    <source>
        <dbReference type="ARBA" id="ARBA00023204"/>
    </source>
</evidence>
<sequence>MDSPDASPDPAAASSAPPPAPVSHLVTLARFESGVNCVRFSPDGLSLVACGDAGAVIVWSVPMDKRGNGNGRHFWPQVECEKDLQVKVLRSQAEDIFDVAWAPDSKRFIVGSLDHKVGVFEDQSIPDSPPDAAAPQWGGVGSWKQISVLADHRHYVQGVSFDPLECYVATQGSDRQVLVFQRKERREARKKKEGGALKENPNVANEAPAAASASGEAAAAPAGDENADVPPPSAAALPTPSLPPSSAAPAPAAPAPAAAAKFELGRPKSLKWRVIRDEGAAACEKSGSDVLEEGGAKARVERHNLYVDETMQSFFRRLAWTPDGAFLVTPAGLYQEEEAAKPQFATYVFARHAFDKPVAFLADAELPSVAVRACPVQFKLPAGEPTGIAGAIAPESRPKERSVFAVLTKDSVYVYDTHHKRPLVVCKGLHYATLTDAAWTPDGRKLIVTSSDGYLSLLTFEDGELGELCDADKEKVAAGGNRKISFAAAASAPAPPAAAAAAAPSAGPASLEAPASKKRRTIVPTPVAAAAPADQSKGTKRRIAPEAVPAAGAAPQQRISPTTVETALGKVHLDQAGADENAPAAGGSNAMAAPVTVLEPKKKKRVSPELVQPLN</sequence>
<proteinExistence type="inferred from homology"/>
<dbReference type="Pfam" id="PF24105">
    <property type="entry name" value="Beta-prop_CAF1B_HIR1"/>
    <property type="match status" value="2"/>
</dbReference>
<protein>
    <recommendedName>
        <fullName evidence="10">CAF1B/HIR1 beta-propeller domain-containing protein</fullName>
    </recommendedName>
</protein>
<evidence type="ECO:0000256" key="8">
    <source>
        <dbReference type="ARBA" id="ARBA00023242"/>
    </source>
</evidence>
<dbReference type="SMART" id="SM00320">
    <property type="entry name" value="WD40"/>
    <property type="match status" value="4"/>
</dbReference>
<keyword evidence="8" id="KW-0539">Nucleus</keyword>
<evidence type="ECO:0000256" key="1">
    <source>
        <dbReference type="ARBA" id="ARBA00004123"/>
    </source>
</evidence>
<feature type="domain" description="CAF1B/HIR1 beta-propeller" evidence="10">
    <location>
        <begin position="296"/>
        <end position="465"/>
    </location>
</feature>
<evidence type="ECO:0000256" key="9">
    <source>
        <dbReference type="SAM" id="MobiDB-lite"/>
    </source>
</evidence>
<keyword evidence="5" id="KW-0227">DNA damage</keyword>
<feature type="compositionally biased region" description="Low complexity" evidence="9">
    <location>
        <begin position="234"/>
        <end position="254"/>
    </location>
</feature>
<comment type="subcellular location">
    <subcellularLocation>
        <location evidence="1">Nucleus</location>
    </subcellularLocation>
</comment>
<organism evidence="11 12">
    <name type="scientific">Tetraparma gracilis</name>
    <dbReference type="NCBI Taxonomy" id="2962635"/>
    <lineage>
        <taxon>Eukaryota</taxon>
        <taxon>Sar</taxon>
        <taxon>Stramenopiles</taxon>
        <taxon>Ochrophyta</taxon>
        <taxon>Bolidophyceae</taxon>
        <taxon>Parmales</taxon>
        <taxon>Triparmaceae</taxon>
        <taxon>Tetraparma</taxon>
    </lineage>
</organism>
<feature type="compositionally biased region" description="Low complexity" evidence="9">
    <location>
        <begin position="523"/>
        <end position="533"/>
    </location>
</feature>
<evidence type="ECO:0000256" key="5">
    <source>
        <dbReference type="ARBA" id="ARBA00022763"/>
    </source>
</evidence>
<accession>A0ABQ6NC93</accession>
<dbReference type="PANTHER" id="PTHR15271:SF4">
    <property type="entry name" value="CHROMATIN ASSEMBLY FACTOR 1 SUBUNIT B"/>
    <property type="match status" value="1"/>
</dbReference>
<dbReference type="PANTHER" id="PTHR15271">
    <property type="entry name" value="CHROMATIN ASSEMBLY FACTOR 1 SUBUNIT B"/>
    <property type="match status" value="1"/>
</dbReference>
<gene>
    <name evidence="11" type="ORF">TeGR_g11435</name>
</gene>
<feature type="compositionally biased region" description="Low complexity" evidence="9">
    <location>
        <begin position="581"/>
        <end position="594"/>
    </location>
</feature>
<feature type="region of interest" description="Disordered" evidence="9">
    <location>
        <begin position="506"/>
        <end position="558"/>
    </location>
</feature>
<evidence type="ECO:0000256" key="3">
    <source>
        <dbReference type="ARBA" id="ARBA00022574"/>
    </source>
</evidence>
<comment type="caution">
    <text evidence="11">The sequence shown here is derived from an EMBL/GenBank/DDBJ whole genome shotgun (WGS) entry which is preliminary data.</text>
</comment>
<keyword evidence="12" id="KW-1185">Reference proteome</keyword>
<dbReference type="Proteomes" id="UP001165060">
    <property type="component" value="Unassembled WGS sequence"/>
</dbReference>
<dbReference type="InterPro" id="IPR015943">
    <property type="entry name" value="WD40/YVTN_repeat-like_dom_sf"/>
</dbReference>
<dbReference type="InterPro" id="IPR001680">
    <property type="entry name" value="WD40_rpt"/>
</dbReference>
<evidence type="ECO:0000313" key="11">
    <source>
        <dbReference type="EMBL" id="GMI53306.1"/>
    </source>
</evidence>
<dbReference type="InterPro" id="IPR036322">
    <property type="entry name" value="WD40_repeat_dom_sf"/>
</dbReference>
<evidence type="ECO:0000256" key="4">
    <source>
        <dbReference type="ARBA" id="ARBA00022737"/>
    </source>
</evidence>
<evidence type="ECO:0000313" key="12">
    <source>
        <dbReference type="Proteomes" id="UP001165060"/>
    </source>
</evidence>
<evidence type="ECO:0000256" key="2">
    <source>
        <dbReference type="ARBA" id="ARBA00007306"/>
    </source>
</evidence>
<reference evidence="11 12" key="1">
    <citation type="journal article" date="2023" name="Commun. Biol.">
        <title>Genome analysis of Parmales, the sister group of diatoms, reveals the evolutionary specialization of diatoms from phago-mixotrophs to photoautotrophs.</title>
        <authorList>
            <person name="Ban H."/>
            <person name="Sato S."/>
            <person name="Yoshikawa S."/>
            <person name="Yamada K."/>
            <person name="Nakamura Y."/>
            <person name="Ichinomiya M."/>
            <person name="Sato N."/>
            <person name="Blanc-Mathieu R."/>
            <person name="Endo H."/>
            <person name="Kuwata A."/>
            <person name="Ogata H."/>
        </authorList>
    </citation>
    <scope>NUCLEOTIDE SEQUENCE [LARGE SCALE GENOMIC DNA]</scope>
</reference>
<dbReference type="Gene3D" id="2.130.10.10">
    <property type="entry name" value="YVTN repeat-like/Quinoprotein amine dehydrogenase"/>
    <property type="match status" value="2"/>
</dbReference>
<feature type="domain" description="CAF1B/HIR1 beta-propeller" evidence="10">
    <location>
        <begin position="24"/>
        <end position="192"/>
    </location>
</feature>
<dbReference type="SUPFAM" id="SSF50978">
    <property type="entry name" value="WD40 repeat-like"/>
    <property type="match status" value="1"/>
</dbReference>
<keyword evidence="6" id="KW-0156">Chromatin regulator</keyword>
<feature type="region of interest" description="Disordered" evidence="9">
    <location>
        <begin position="188"/>
        <end position="254"/>
    </location>
</feature>
<evidence type="ECO:0000256" key="6">
    <source>
        <dbReference type="ARBA" id="ARBA00022853"/>
    </source>
</evidence>
<dbReference type="InterPro" id="IPR045145">
    <property type="entry name" value="PTHR15271"/>
</dbReference>
<keyword evidence="3" id="KW-0853">WD repeat</keyword>
<evidence type="ECO:0000259" key="10">
    <source>
        <dbReference type="Pfam" id="PF24105"/>
    </source>
</evidence>
<feature type="region of interest" description="Disordered" evidence="9">
    <location>
        <begin position="1"/>
        <end position="20"/>
    </location>
</feature>
<keyword evidence="4" id="KW-0677">Repeat</keyword>